<protein>
    <submittedName>
        <fullName evidence="1">Sporulation protein YtxC</fullName>
    </submittedName>
</protein>
<dbReference type="Pfam" id="PF08812">
    <property type="entry name" value="YtxC"/>
    <property type="match status" value="1"/>
</dbReference>
<dbReference type="InterPro" id="IPR014199">
    <property type="entry name" value="Spore_YtxC"/>
</dbReference>
<accession>A0ABX0IZ35</accession>
<organism evidence="1 2">
    <name type="scientific">Paenibacillus agricola</name>
    <dbReference type="NCBI Taxonomy" id="2716264"/>
    <lineage>
        <taxon>Bacteria</taxon>
        <taxon>Bacillati</taxon>
        <taxon>Bacillota</taxon>
        <taxon>Bacilli</taxon>
        <taxon>Bacillales</taxon>
        <taxon>Paenibacillaceae</taxon>
        <taxon>Paenibacillus</taxon>
    </lineage>
</organism>
<dbReference type="Proteomes" id="UP001165962">
    <property type="component" value="Unassembled WGS sequence"/>
</dbReference>
<sequence length="303" mass="35338">MKLFAFTLIETSHTSMEQLAHELTTEIKNKYMADATVELKGYEGFTVIEGTGRQSRFSVNLQADVFYQFLAGVVADWVIAEVEEQRLRHLIIHEFHYEKEEDIGCILSYFQGEINEDNSEALEMLQRRKCKISTALCQLLKANPDLNIDGFIKFRLNEYTEELREVIEYAVDEFLMDRQYKEFISLLQYFVYIQEAKVPFVHLLHKGGNEFMLLDDKMEPVDTSESNTTLTMELLEKDINFEDVIVSTLISVSPKLIYIHTREPSLQIIQTISQIFENRVELCTYCFLCHNLDRSAVSDYNEV</sequence>
<comment type="caution">
    <text evidence="1">The sequence shown here is derived from an EMBL/GenBank/DDBJ whole genome shotgun (WGS) entry which is preliminary data.</text>
</comment>
<evidence type="ECO:0000313" key="1">
    <source>
        <dbReference type="EMBL" id="NHN29234.1"/>
    </source>
</evidence>
<dbReference type="EMBL" id="JAAOIW010000002">
    <property type="protein sequence ID" value="NHN29234.1"/>
    <property type="molecule type" value="Genomic_DNA"/>
</dbReference>
<dbReference type="RefSeq" id="WP_166147007.1">
    <property type="nucleotide sequence ID" value="NZ_JAAOIW010000002.1"/>
</dbReference>
<name>A0ABX0IZ35_9BACL</name>
<gene>
    <name evidence="1" type="ORF">G9U52_05245</name>
</gene>
<keyword evidence="2" id="KW-1185">Reference proteome</keyword>
<proteinExistence type="predicted"/>
<reference evidence="1" key="1">
    <citation type="submission" date="2020-03" db="EMBL/GenBank/DDBJ databases">
        <title>Draft sequencing of Paenibacilllus sp. S3N08.</title>
        <authorList>
            <person name="Kim D.-U."/>
        </authorList>
    </citation>
    <scope>NUCLEOTIDE SEQUENCE</scope>
    <source>
        <strain evidence="1">S3N08</strain>
    </source>
</reference>
<evidence type="ECO:0000313" key="2">
    <source>
        <dbReference type="Proteomes" id="UP001165962"/>
    </source>
</evidence>